<gene>
    <name evidence="1" type="ORF">F2Q69_00024462</name>
</gene>
<protein>
    <submittedName>
        <fullName evidence="1">Uncharacterized protein</fullName>
    </submittedName>
</protein>
<dbReference type="AlphaFoldDB" id="A0A8S9QHT5"/>
<name>A0A8S9QHT5_BRACR</name>
<evidence type="ECO:0000313" key="1">
    <source>
        <dbReference type="EMBL" id="KAF3540291.1"/>
    </source>
</evidence>
<organism evidence="1 2">
    <name type="scientific">Brassica cretica</name>
    <name type="common">Mustard</name>
    <dbReference type="NCBI Taxonomy" id="69181"/>
    <lineage>
        <taxon>Eukaryota</taxon>
        <taxon>Viridiplantae</taxon>
        <taxon>Streptophyta</taxon>
        <taxon>Embryophyta</taxon>
        <taxon>Tracheophyta</taxon>
        <taxon>Spermatophyta</taxon>
        <taxon>Magnoliopsida</taxon>
        <taxon>eudicotyledons</taxon>
        <taxon>Gunneridae</taxon>
        <taxon>Pentapetalae</taxon>
        <taxon>rosids</taxon>
        <taxon>malvids</taxon>
        <taxon>Brassicales</taxon>
        <taxon>Brassicaceae</taxon>
        <taxon>Brassiceae</taxon>
        <taxon>Brassica</taxon>
    </lineage>
</organism>
<reference evidence="1" key="1">
    <citation type="submission" date="2019-12" db="EMBL/GenBank/DDBJ databases">
        <title>Genome sequencing and annotation of Brassica cretica.</title>
        <authorList>
            <person name="Studholme D.J."/>
            <person name="Sarris P."/>
        </authorList>
    </citation>
    <scope>NUCLEOTIDE SEQUENCE</scope>
    <source>
        <strain evidence="1">PFS-109/04</strain>
        <tissue evidence="1">Leaf</tissue>
    </source>
</reference>
<dbReference type="Proteomes" id="UP000712600">
    <property type="component" value="Unassembled WGS sequence"/>
</dbReference>
<accession>A0A8S9QHT5</accession>
<comment type="caution">
    <text evidence="1">The sequence shown here is derived from an EMBL/GenBank/DDBJ whole genome shotgun (WGS) entry which is preliminary data.</text>
</comment>
<sequence>MIFSIVTSISNKDFASRFQLMGMHRHIEQRVDFMDWSPDFLTYAEPVTVALLLKFSNSGAVLNICYMKIRSILSKEDSFRSLSSNDDLEGYKEDVRATEGNAHSPVPAKERTLTIKQRQVKHGLHF</sequence>
<dbReference type="EMBL" id="QGKX02001290">
    <property type="protein sequence ID" value="KAF3540291.1"/>
    <property type="molecule type" value="Genomic_DNA"/>
</dbReference>
<evidence type="ECO:0000313" key="2">
    <source>
        <dbReference type="Proteomes" id="UP000712600"/>
    </source>
</evidence>
<proteinExistence type="predicted"/>